<accession>A0A859FDJ2</accession>
<evidence type="ECO:0000313" key="2">
    <source>
        <dbReference type="Proteomes" id="UP000318138"/>
    </source>
</evidence>
<gene>
    <name evidence="1" type="ORF">FLK61_26415</name>
</gene>
<name>A0A859FDJ2_9BACI</name>
<dbReference type="AlphaFoldDB" id="A0A859FDJ2"/>
<keyword evidence="2" id="KW-1185">Reference proteome</keyword>
<dbReference type="EMBL" id="CP041372">
    <property type="protein sequence ID" value="QKS70296.1"/>
    <property type="molecule type" value="Genomic_DNA"/>
</dbReference>
<dbReference type="Proteomes" id="UP000318138">
    <property type="component" value="Chromosome"/>
</dbReference>
<reference evidence="2" key="1">
    <citation type="submission" date="2019-07" db="EMBL/GenBank/DDBJ databases">
        <title>Bacillus alkalisoli sp. nov. isolated from saline soil.</title>
        <authorList>
            <person name="Sun J.-Q."/>
            <person name="Xu L."/>
        </authorList>
    </citation>
    <scope>NUCLEOTIDE SEQUENCE [LARGE SCALE GENOMIC DNA]</scope>
    <source>
        <strain evidence="2">M4U3P1</strain>
    </source>
</reference>
<organism evidence="1 2">
    <name type="scientific">Paenalkalicoccus suaedae</name>
    <dbReference type="NCBI Taxonomy" id="2592382"/>
    <lineage>
        <taxon>Bacteria</taxon>
        <taxon>Bacillati</taxon>
        <taxon>Bacillota</taxon>
        <taxon>Bacilli</taxon>
        <taxon>Bacillales</taxon>
        <taxon>Bacillaceae</taxon>
        <taxon>Paenalkalicoccus</taxon>
    </lineage>
</organism>
<evidence type="ECO:0000313" key="1">
    <source>
        <dbReference type="EMBL" id="QKS70296.1"/>
    </source>
</evidence>
<protein>
    <submittedName>
        <fullName evidence="1">Uncharacterized protein</fullName>
    </submittedName>
</protein>
<sequence length="109" mass="12236">MFKFSATSPALGGWKDSYFLQGYEKEEDQMLQQGKLEAVAQLNYETWISRGRELEAVQSHVKQLILDMQVKTLKKPASDETVVEVKSTATISRLKNIHVPVLILIGEGA</sequence>
<proteinExistence type="predicted"/>
<dbReference type="KEGG" id="psua:FLK61_26415"/>